<dbReference type="InterPro" id="IPR008928">
    <property type="entry name" value="6-hairpin_glycosidase_sf"/>
</dbReference>
<keyword evidence="2" id="KW-0413">Isomerase</keyword>
<protein>
    <submittedName>
        <fullName evidence="3">AGE family epimerase/isomerase</fullName>
    </submittedName>
</protein>
<dbReference type="PANTHER" id="PTHR15108">
    <property type="entry name" value="N-ACYLGLUCOSAMINE-2-EPIMERASE"/>
    <property type="match status" value="1"/>
</dbReference>
<comment type="caution">
    <text evidence="3">The sequence shown here is derived from an EMBL/GenBank/DDBJ whole genome shotgun (WGS) entry which is preliminary data.</text>
</comment>
<dbReference type="Proteomes" id="UP001589793">
    <property type="component" value="Unassembled WGS sequence"/>
</dbReference>
<dbReference type="InterPro" id="IPR012341">
    <property type="entry name" value="6hp_glycosidase-like_sf"/>
</dbReference>
<organism evidence="3 4">
    <name type="scientific">Brachybacterium hainanense</name>
    <dbReference type="NCBI Taxonomy" id="1541174"/>
    <lineage>
        <taxon>Bacteria</taxon>
        <taxon>Bacillati</taxon>
        <taxon>Actinomycetota</taxon>
        <taxon>Actinomycetes</taxon>
        <taxon>Micrococcales</taxon>
        <taxon>Dermabacteraceae</taxon>
        <taxon>Brachybacterium</taxon>
    </lineage>
</organism>
<dbReference type="Gene3D" id="1.50.10.10">
    <property type="match status" value="1"/>
</dbReference>
<keyword evidence="4" id="KW-1185">Reference proteome</keyword>
<evidence type="ECO:0000313" key="3">
    <source>
        <dbReference type="EMBL" id="MFC0674602.1"/>
    </source>
</evidence>
<dbReference type="Pfam" id="PF07221">
    <property type="entry name" value="GlcNAc_2-epim"/>
    <property type="match status" value="1"/>
</dbReference>
<dbReference type="RefSeq" id="WP_376980852.1">
    <property type="nucleotide sequence ID" value="NZ_JBHLSV010000013.1"/>
</dbReference>
<sequence>MSEPAPVWGRLLSAEILPWWVEHGADDARGGVLTCFDNRGVLRSTDKYTWSQGRWAWLAAELAEEADAPRLGISATAWAERSEGTSRFLLAHAVLPDASTAFRTDRDGIPLPDERDGSLSTSIFADLFAALGIGATVRIGRLGIPELEVAVRILETARRKVEDRSARTDPYPVPPGHEALAGWMNLLHTAAELLRTPAPEETTARVTAVRDAACRRLLGVPGVSGDAPALVGRETWWELRPDDPARTESLLARHRTPGHLLELLWMLLHAERTGARIPADPVLEALALEALRIGWDQEHGGLLRYADRMGGPPRGGSPAKLPRPVPPYEELVRSTWDTKLWWVHSEALYATAALARRTGSDALAAWHDRLRDYTLRVFPDPEHGEWIQIRDREGRPLDQVVALPVKDPFHISRALLLLSRLSPAPARSTEGHR</sequence>
<gene>
    <name evidence="3" type="ORF">ACFFF6_11610</name>
</gene>
<dbReference type="InterPro" id="IPR010819">
    <property type="entry name" value="AGE/CE"/>
</dbReference>
<dbReference type="SUPFAM" id="SSF48208">
    <property type="entry name" value="Six-hairpin glycosidases"/>
    <property type="match status" value="1"/>
</dbReference>
<evidence type="ECO:0000313" key="4">
    <source>
        <dbReference type="Proteomes" id="UP001589793"/>
    </source>
</evidence>
<comment type="similarity">
    <text evidence="1">Belongs to the N-acylglucosamine 2-epimerase family.</text>
</comment>
<reference evidence="3 4" key="1">
    <citation type="submission" date="2024-09" db="EMBL/GenBank/DDBJ databases">
        <authorList>
            <person name="Sun Q."/>
            <person name="Mori K."/>
        </authorList>
    </citation>
    <scope>NUCLEOTIDE SEQUENCE [LARGE SCALE GENOMIC DNA]</scope>
    <source>
        <strain evidence="3 4">CICC 10874</strain>
    </source>
</reference>
<evidence type="ECO:0000256" key="1">
    <source>
        <dbReference type="ARBA" id="ARBA00008558"/>
    </source>
</evidence>
<name>A0ABV6RC92_9MICO</name>
<dbReference type="EMBL" id="JBHLSV010000013">
    <property type="protein sequence ID" value="MFC0674602.1"/>
    <property type="molecule type" value="Genomic_DNA"/>
</dbReference>
<accession>A0ABV6RC92</accession>
<evidence type="ECO:0000256" key="2">
    <source>
        <dbReference type="ARBA" id="ARBA00023235"/>
    </source>
</evidence>
<proteinExistence type="inferred from homology"/>